<sequence>MIGSWIVLGINVFLMVWIVTFIIIHRDRISRMASMMAAMSLGMSIGLGVGTIVANWFPENFFMATMISMFIGAFVGAIAGISSGLMAIMEGLLAGIMGGMMGAMLMVMIPLTYIEQAIKMISILCYSIIFLIFLMLRGEIDSSSSHFKASVLTKPSLFFGVIVICFLVIYQTPISSKDNVSDHPQPLNGDHQHHMTGENQNR</sequence>
<feature type="compositionally biased region" description="Basic and acidic residues" evidence="1">
    <location>
        <begin position="190"/>
        <end position="202"/>
    </location>
</feature>
<keyword evidence="3" id="KW-0614">Plasmid</keyword>
<dbReference type="AlphaFoldDB" id="A0A385TW77"/>
<dbReference type="Proteomes" id="UP000266552">
    <property type="component" value="Plasmid pAZOPL1"/>
</dbReference>
<feature type="transmembrane region" description="Helical" evidence="2">
    <location>
        <begin position="157"/>
        <end position="174"/>
    </location>
</feature>
<protein>
    <submittedName>
        <fullName evidence="3">Uncharacterized protein</fullName>
    </submittedName>
</protein>
<reference evidence="3 4" key="1">
    <citation type="submission" date="2018-09" db="EMBL/GenBank/DDBJ databases">
        <title>Genome Sequence of Paenibacillus lautus Strain E7593-69, Azo Dye-Degrading Bacteria, Isolated from Commercial Tattoo Inks.</title>
        <authorList>
            <person name="Nho S.W."/>
            <person name="Kim S.-J."/>
            <person name="Kweon O."/>
            <person name="Cerniglia C.E."/>
        </authorList>
    </citation>
    <scope>NUCLEOTIDE SEQUENCE [LARGE SCALE GENOMIC DNA]</scope>
    <source>
        <strain evidence="3 4">E7593-69</strain>
        <plasmid evidence="3 4">pAZOPL1</plasmid>
    </source>
</reference>
<feature type="transmembrane region" description="Helical" evidence="2">
    <location>
        <begin position="92"/>
        <end position="111"/>
    </location>
</feature>
<keyword evidence="4" id="KW-1185">Reference proteome</keyword>
<geneLocation type="plasmid" evidence="3 4">
    <name>pAZOPL1</name>
</geneLocation>
<accession>A0A385TW77</accession>
<feature type="transmembrane region" description="Helical" evidence="2">
    <location>
        <begin position="117"/>
        <end position="136"/>
    </location>
</feature>
<proteinExistence type="predicted"/>
<keyword evidence="2" id="KW-1133">Transmembrane helix</keyword>
<keyword evidence="2" id="KW-0472">Membrane</keyword>
<dbReference type="RefSeq" id="WP_119851463.1">
    <property type="nucleotide sequence ID" value="NZ_CP032413.1"/>
</dbReference>
<name>A0A385TW77_PAELA</name>
<gene>
    <name evidence="3" type="ORF">D5F53_32845</name>
</gene>
<feature type="region of interest" description="Disordered" evidence="1">
    <location>
        <begin position="180"/>
        <end position="202"/>
    </location>
</feature>
<dbReference type="KEGG" id="plw:D5F53_32845"/>
<evidence type="ECO:0000313" key="4">
    <source>
        <dbReference type="Proteomes" id="UP000266552"/>
    </source>
</evidence>
<evidence type="ECO:0000256" key="2">
    <source>
        <dbReference type="SAM" id="Phobius"/>
    </source>
</evidence>
<organism evidence="3 4">
    <name type="scientific">Paenibacillus lautus</name>
    <name type="common">Bacillus lautus</name>
    <dbReference type="NCBI Taxonomy" id="1401"/>
    <lineage>
        <taxon>Bacteria</taxon>
        <taxon>Bacillati</taxon>
        <taxon>Bacillota</taxon>
        <taxon>Bacilli</taxon>
        <taxon>Bacillales</taxon>
        <taxon>Paenibacillaceae</taxon>
        <taxon>Paenibacillus</taxon>
    </lineage>
</organism>
<evidence type="ECO:0000313" key="3">
    <source>
        <dbReference type="EMBL" id="AYB48109.1"/>
    </source>
</evidence>
<evidence type="ECO:0000256" key="1">
    <source>
        <dbReference type="SAM" id="MobiDB-lite"/>
    </source>
</evidence>
<feature type="transmembrane region" description="Helical" evidence="2">
    <location>
        <begin position="6"/>
        <end position="24"/>
    </location>
</feature>
<feature type="transmembrane region" description="Helical" evidence="2">
    <location>
        <begin position="36"/>
        <end position="57"/>
    </location>
</feature>
<feature type="transmembrane region" description="Helical" evidence="2">
    <location>
        <begin position="63"/>
        <end position="85"/>
    </location>
</feature>
<keyword evidence="2" id="KW-0812">Transmembrane</keyword>
<dbReference type="EMBL" id="CP032413">
    <property type="protein sequence ID" value="AYB48109.1"/>
    <property type="molecule type" value="Genomic_DNA"/>
</dbReference>